<dbReference type="SUPFAM" id="SSF54211">
    <property type="entry name" value="Ribosomal protein S5 domain 2-like"/>
    <property type="match status" value="1"/>
</dbReference>
<dbReference type="InterPro" id="IPR002099">
    <property type="entry name" value="MutL/Mlh/PMS"/>
</dbReference>
<dbReference type="InterPro" id="IPR014790">
    <property type="entry name" value="MutL_C"/>
</dbReference>
<evidence type="ECO:0000256" key="5">
    <source>
        <dbReference type="HAMAP-Rule" id="MF_00149"/>
    </source>
</evidence>
<dbReference type="SMART" id="SM01340">
    <property type="entry name" value="DNA_mis_repair"/>
    <property type="match status" value="1"/>
</dbReference>
<dbReference type="NCBIfam" id="TIGR00585">
    <property type="entry name" value="mutl"/>
    <property type="match status" value="1"/>
</dbReference>
<dbReference type="Gene3D" id="3.30.1540.20">
    <property type="entry name" value="MutL, C-terminal domain, dimerisation subdomain"/>
    <property type="match status" value="1"/>
</dbReference>
<keyword evidence="9" id="KW-1185">Reference proteome</keyword>
<dbReference type="InterPro" id="IPR042120">
    <property type="entry name" value="MutL_C_dimsub"/>
</dbReference>
<dbReference type="GO" id="GO:0032300">
    <property type="term" value="C:mismatch repair complex"/>
    <property type="evidence" value="ECO:0007669"/>
    <property type="project" value="InterPro"/>
</dbReference>
<dbReference type="Pfam" id="PF13589">
    <property type="entry name" value="HATPase_c_3"/>
    <property type="match status" value="1"/>
</dbReference>
<dbReference type="EMBL" id="JACHGY010000001">
    <property type="protein sequence ID" value="MBB6428802.1"/>
    <property type="molecule type" value="Genomic_DNA"/>
</dbReference>
<dbReference type="GO" id="GO:0006298">
    <property type="term" value="P:mismatch repair"/>
    <property type="evidence" value="ECO:0007669"/>
    <property type="project" value="UniProtKB-UniRule"/>
</dbReference>
<dbReference type="RefSeq" id="WP_184676265.1">
    <property type="nucleotide sequence ID" value="NZ_JACHGY010000001.1"/>
</dbReference>
<sequence length="638" mass="69371">MPIRKLSPLLVNQIAAGEVIERPASVVKELIENCLDAGATRIDIAIEEGGLKLIRIADDGHGIPAEELPLALTQHATSKLETAEQLAAIETLGFRGEALASIASVSRLRLSSRTPDNDSGHIIEQAGDEITPPRPAAMAPGTVIEVRDLFFNTPARRKFMRTAATEFGHIADTVNRTAMVHPAVGFTFTHNGRKSIDLPPNDDQRQRCVNILGKELEPALLEFEHHDTRPIENDAEGQPLQPASIWGLAGEPSIARSSSKFQYLCVNGRPVKDRNLAHAVKEAYRGLIAPDKQPVAVVFVELDPTLVDVNVHPTKAEVRFTKPSSVHGLALSQVRQRLLATDLVPDASLKGSGGWGLGVGGLGQGKGDTPAAPIATPTPNAFVDYFKQMDPKQKGFVYEEVKREMVETDMFADAEPSAAPASEIRNPQPEVRDILQFHNSYVVTHDNTPGREPGLIIVDQHALHERIMFEEFRQRILVAGGNLESQRLLMPAVVDADAKRQSLLDNVKPLLTRLGIEAEPLGPSAVGVQAFPSLLFERGVDPIAFMNELLDKAEAGDLSSTDLRPEADVDTAEAALHEVLDMMSCKAAVKAGDKLSDTELAALLAKRDEIERSSSCPHGRPTTVRLTLKDLEKQFHRA</sequence>
<dbReference type="GO" id="GO:0030983">
    <property type="term" value="F:mismatched DNA binding"/>
    <property type="evidence" value="ECO:0007669"/>
    <property type="project" value="InterPro"/>
</dbReference>
<evidence type="ECO:0000256" key="1">
    <source>
        <dbReference type="ARBA" id="ARBA00006082"/>
    </source>
</evidence>
<keyword evidence="3 5" id="KW-0227">DNA damage</keyword>
<dbReference type="Gene3D" id="3.30.1370.100">
    <property type="entry name" value="MutL, C-terminal domain, regulatory subdomain"/>
    <property type="match status" value="1"/>
</dbReference>
<keyword evidence="4 5" id="KW-0234">DNA repair</keyword>
<evidence type="ECO:0000256" key="2">
    <source>
        <dbReference type="ARBA" id="ARBA00021975"/>
    </source>
</evidence>
<comment type="caution">
    <text evidence="8">The sequence shown here is derived from an EMBL/GenBank/DDBJ whole genome shotgun (WGS) entry which is preliminary data.</text>
</comment>
<dbReference type="GO" id="GO:0140664">
    <property type="term" value="F:ATP-dependent DNA damage sensor activity"/>
    <property type="evidence" value="ECO:0007669"/>
    <property type="project" value="InterPro"/>
</dbReference>
<dbReference type="GO" id="GO:0016887">
    <property type="term" value="F:ATP hydrolysis activity"/>
    <property type="evidence" value="ECO:0007669"/>
    <property type="project" value="InterPro"/>
</dbReference>
<dbReference type="InterPro" id="IPR042121">
    <property type="entry name" value="MutL_C_regsub"/>
</dbReference>
<dbReference type="InterPro" id="IPR014721">
    <property type="entry name" value="Ribsml_uS5_D2-typ_fold_subgr"/>
</dbReference>
<feature type="domain" description="DNA mismatch repair protein S5" evidence="7">
    <location>
        <begin position="208"/>
        <end position="339"/>
    </location>
</feature>
<dbReference type="GO" id="GO:0005524">
    <property type="term" value="F:ATP binding"/>
    <property type="evidence" value="ECO:0007669"/>
    <property type="project" value="InterPro"/>
</dbReference>
<dbReference type="PROSITE" id="PS00058">
    <property type="entry name" value="DNA_MISMATCH_REPAIR_1"/>
    <property type="match status" value="1"/>
</dbReference>
<reference evidence="8 9" key="1">
    <citation type="submission" date="2020-08" db="EMBL/GenBank/DDBJ databases">
        <title>Genomic Encyclopedia of Type Strains, Phase IV (KMG-IV): sequencing the most valuable type-strain genomes for metagenomic binning, comparative biology and taxonomic classification.</title>
        <authorList>
            <person name="Goeker M."/>
        </authorList>
    </citation>
    <scope>NUCLEOTIDE SEQUENCE [LARGE SCALE GENOMIC DNA]</scope>
    <source>
        <strain evidence="8 9">DSM 103725</strain>
    </source>
</reference>
<dbReference type="PANTHER" id="PTHR10073">
    <property type="entry name" value="DNA MISMATCH REPAIR PROTEIN MLH, PMS, MUTL"/>
    <property type="match status" value="1"/>
</dbReference>
<feature type="domain" description="MutL C-terminal dimerisation" evidence="6">
    <location>
        <begin position="433"/>
        <end position="595"/>
    </location>
</feature>
<dbReference type="Proteomes" id="UP000541810">
    <property type="component" value="Unassembled WGS sequence"/>
</dbReference>
<evidence type="ECO:0000313" key="8">
    <source>
        <dbReference type="EMBL" id="MBB6428802.1"/>
    </source>
</evidence>
<dbReference type="CDD" id="cd00782">
    <property type="entry name" value="MutL_Trans"/>
    <property type="match status" value="1"/>
</dbReference>
<gene>
    <name evidence="5" type="primary">mutL</name>
    <name evidence="8" type="ORF">HNQ40_000608</name>
</gene>
<dbReference type="InterPro" id="IPR037198">
    <property type="entry name" value="MutL_C_sf"/>
</dbReference>
<dbReference type="Pfam" id="PF01119">
    <property type="entry name" value="DNA_mis_repair"/>
    <property type="match status" value="1"/>
</dbReference>
<protein>
    <recommendedName>
        <fullName evidence="2 5">DNA mismatch repair protein MutL</fullName>
    </recommendedName>
</protein>
<comment type="similarity">
    <text evidence="1 5">Belongs to the DNA mismatch repair MutL/HexB family.</text>
</comment>
<dbReference type="AlphaFoldDB" id="A0A7X0H3V5"/>
<evidence type="ECO:0000256" key="4">
    <source>
        <dbReference type="ARBA" id="ARBA00023204"/>
    </source>
</evidence>
<dbReference type="CDD" id="cd16926">
    <property type="entry name" value="HATPase_MutL-MLH-PMS-like"/>
    <property type="match status" value="1"/>
</dbReference>
<dbReference type="InterPro" id="IPR020568">
    <property type="entry name" value="Ribosomal_Su5_D2-typ_SF"/>
</dbReference>
<organism evidence="8 9">
    <name type="scientific">Algisphaera agarilytica</name>
    <dbReference type="NCBI Taxonomy" id="1385975"/>
    <lineage>
        <taxon>Bacteria</taxon>
        <taxon>Pseudomonadati</taxon>
        <taxon>Planctomycetota</taxon>
        <taxon>Phycisphaerae</taxon>
        <taxon>Phycisphaerales</taxon>
        <taxon>Phycisphaeraceae</taxon>
        <taxon>Algisphaera</taxon>
    </lineage>
</organism>
<dbReference type="InterPro" id="IPR038973">
    <property type="entry name" value="MutL/Mlh/Pms-like"/>
</dbReference>
<dbReference type="Gene3D" id="3.30.230.10">
    <property type="match status" value="1"/>
</dbReference>
<dbReference type="Gene3D" id="3.30.565.10">
    <property type="entry name" value="Histidine kinase-like ATPase, C-terminal domain"/>
    <property type="match status" value="1"/>
</dbReference>
<evidence type="ECO:0000256" key="3">
    <source>
        <dbReference type="ARBA" id="ARBA00022763"/>
    </source>
</evidence>
<dbReference type="PANTHER" id="PTHR10073:SF12">
    <property type="entry name" value="DNA MISMATCH REPAIR PROTEIN MLH1"/>
    <property type="match status" value="1"/>
</dbReference>
<evidence type="ECO:0000259" key="7">
    <source>
        <dbReference type="SMART" id="SM01340"/>
    </source>
</evidence>
<dbReference type="Pfam" id="PF08676">
    <property type="entry name" value="MutL_C"/>
    <property type="match status" value="1"/>
</dbReference>
<accession>A0A7X0H3V5</accession>
<dbReference type="InterPro" id="IPR020667">
    <property type="entry name" value="DNA_mismatch_repair_MutL"/>
</dbReference>
<dbReference type="HAMAP" id="MF_00149">
    <property type="entry name" value="DNA_mis_repair"/>
    <property type="match status" value="1"/>
</dbReference>
<dbReference type="SMART" id="SM00853">
    <property type="entry name" value="MutL_C"/>
    <property type="match status" value="1"/>
</dbReference>
<dbReference type="SUPFAM" id="SSF118116">
    <property type="entry name" value="DNA mismatch repair protein MutL"/>
    <property type="match status" value="1"/>
</dbReference>
<proteinExistence type="inferred from homology"/>
<name>A0A7X0H3V5_9BACT</name>
<evidence type="ECO:0000313" key="9">
    <source>
        <dbReference type="Proteomes" id="UP000541810"/>
    </source>
</evidence>
<comment type="function">
    <text evidence="5">This protein is involved in the repair of mismatches in DNA. It is required for dam-dependent methyl-directed DNA mismatch repair. May act as a 'molecular matchmaker', a protein that promotes the formation of a stable complex between two or more DNA-binding proteins in an ATP-dependent manner without itself being part of a final effector complex.</text>
</comment>
<dbReference type="InterPro" id="IPR013507">
    <property type="entry name" value="DNA_mismatch_S5_2-like"/>
</dbReference>
<dbReference type="InterPro" id="IPR036890">
    <property type="entry name" value="HATPase_C_sf"/>
</dbReference>
<dbReference type="FunFam" id="3.30.565.10:FF:000003">
    <property type="entry name" value="DNA mismatch repair endonuclease MutL"/>
    <property type="match status" value="1"/>
</dbReference>
<dbReference type="SUPFAM" id="SSF55874">
    <property type="entry name" value="ATPase domain of HSP90 chaperone/DNA topoisomerase II/histidine kinase"/>
    <property type="match status" value="1"/>
</dbReference>
<dbReference type="InterPro" id="IPR014762">
    <property type="entry name" value="DNA_mismatch_repair_CS"/>
</dbReference>
<evidence type="ECO:0000259" key="6">
    <source>
        <dbReference type="SMART" id="SM00853"/>
    </source>
</evidence>